<sequence>MQFSCVPTLISLLAALPLAILSASSSDPQLQRRHHDTHEPFTNVYIMRDNIDYSKGFLPIYNFDGNVAFQLTNDACFFKTTYRQQSGPQPEDLQVQVDPNGPLKDTWRMSYIVGGVRHHFEYVRNFSNKDGKIYTVVGGHKRDLIAELTTEKREETWLTHGGKAVKTFTLSSTATAPHMELVALMGLVALRVYNCGI</sequence>
<dbReference type="VEuPathDB" id="FungiDB:VP01_2894g2"/>
<accession>A0A0L6V3F2</accession>
<comment type="caution">
    <text evidence="2">The sequence shown here is derived from an EMBL/GenBank/DDBJ whole genome shotgun (WGS) entry which is preliminary data.</text>
</comment>
<keyword evidence="1" id="KW-0732">Signal</keyword>
<proteinExistence type="predicted"/>
<evidence type="ECO:0000313" key="2">
    <source>
        <dbReference type="EMBL" id="KNZ54640.1"/>
    </source>
</evidence>
<evidence type="ECO:0000313" key="3">
    <source>
        <dbReference type="Proteomes" id="UP000037035"/>
    </source>
</evidence>
<feature type="chain" id="PRO_5005567777" evidence="1">
    <location>
        <begin position="26"/>
        <end position="197"/>
    </location>
</feature>
<feature type="signal peptide" evidence="1">
    <location>
        <begin position="1"/>
        <end position="25"/>
    </location>
</feature>
<dbReference type="Proteomes" id="UP000037035">
    <property type="component" value="Unassembled WGS sequence"/>
</dbReference>
<gene>
    <name evidence="2" type="ORF">VP01_2894g2</name>
</gene>
<protein>
    <submittedName>
        <fullName evidence="2">Uncharacterized protein</fullName>
    </submittedName>
</protein>
<organism evidence="2 3">
    <name type="scientific">Puccinia sorghi</name>
    <dbReference type="NCBI Taxonomy" id="27349"/>
    <lineage>
        <taxon>Eukaryota</taxon>
        <taxon>Fungi</taxon>
        <taxon>Dikarya</taxon>
        <taxon>Basidiomycota</taxon>
        <taxon>Pucciniomycotina</taxon>
        <taxon>Pucciniomycetes</taxon>
        <taxon>Pucciniales</taxon>
        <taxon>Pucciniaceae</taxon>
        <taxon>Puccinia</taxon>
    </lineage>
</organism>
<dbReference type="AlphaFoldDB" id="A0A0L6V3F2"/>
<dbReference type="EMBL" id="LAVV01007828">
    <property type="protein sequence ID" value="KNZ54640.1"/>
    <property type="molecule type" value="Genomic_DNA"/>
</dbReference>
<reference evidence="2 3" key="1">
    <citation type="submission" date="2015-08" db="EMBL/GenBank/DDBJ databases">
        <title>Next Generation Sequencing and Analysis of the Genome of Puccinia sorghi L Schw, the Causal Agent of Maize Common Rust.</title>
        <authorList>
            <person name="Rochi L."/>
            <person name="Burguener G."/>
            <person name="Darino M."/>
            <person name="Turjanski A."/>
            <person name="Kreff E."/>
            <person name="Dieguez M.J."/>
            <person name="Sacco F."/>
        </authorList>
    </citation>
    <scope>NUCLEOTIDE SEQUENCE [LARGE SCALE GENOMIC DNA]</scope>
    <source>
        <strain evidence="2 3">RO10H11247</strain>
    </source>
</reference>
<keyword evidence="3" id="KW-1185">Reference proteome</keyword>
<dbReference type="OrthoDB" id="2495355at2759"/>
<name>A0A0L6V3F2_9BASI</name>
<evidence type="ECO:0000256" key="1">
    <source>
        <dbReference type="SAM" id="SignalP"/>
    </source>
</evidence>